<evidence type="ECO:0000259" key="5">
    <source>
        <dbReference type="PROSITE" id="PS50105"/>
    </source>
</evidence>
<dbReference type="GO" id="GO:0000289">
    <property type="term" value="P:nuclear-transcribed mRNA poly(A) tail shortening"/>
    <property type="evidence" value="ECO:0007669"/>
    <property type="project" value="TreeGrafter"/>
</dbReference>
<feature type="compositionally biased region" description="Low complexity" evidence="4">
    <location>
        <begin position="384"/>
        <end position="404"/>
    </location>
</feature>
<name>A0A9P8PS46_WICPI</name>
<feature type="compositionally biased region" description="Low complexity" evidence="4">
    <location>
        <begin position="28"/>
        <end position="43"/>
    </location>
</feature>
<accession>A0A9P8PS46</accession>
<keyword evidence="2" id="KW-0963">Cytoplasm</keyword>
<dbReference type="GO" id="GO:0003729">
    <property type="term" value="F:mRNA binding"/>
    <property type="evidence" value="ECO:0007669"/>
    <property type="project" value="TreeGrafter"/>
</dbReference>
<dbReference type="PANTHER" id="PTHR12515:SF5">
    <property type="entry name" value="PROTEIN SMAUG"/>
    <property type="match status" value="1"/>
</dbReference>
<dbReference type="InterPro" id="IPR013761">
    <property type="entry name" value="SAM/pointed_sf"/>
</dbReference>
<keyword evidence="7" id="KW-1185">Reference proteome</keyword>
<feature type="compositionally biased region" description="Polar residues" evidence="4">
    <location>
        <begin position="430"/>
        <end position="452"/>
    </location>
</feature>
<dbReference type="Proteomes" id="UP000774326">
    <property type="component" value="Unassembled WGS sequence"/>
</dbReference>
<dbReference type="InterPro" id="IPR050897">
    <property type="entry name" value="SMAUG/VTS1_RNA-bind"/>
</dbReference>
<feature type="region of interest" description="Disordered" evidence="4">
    <location>
        <begin position="375"/>
        <end position="415"/>
    </location>
</feature>
<dbReference type="SMART" id="SM00454">
    <property type="entry name" value="SAM"/>
    <property type="match status" value="1"/>
</dbReference>
<reference evidence="6" key="1">
    <citation type="journal article" date="2021" name="Open Biol.">
        <title>Shared evolutionary footprints suggest mitochondrial oxidative damage underlies multiple complex I losses in fungi.</title>
        <authorList>
            <person name="Schikora-Tamarit M.A."/>
            <person name="Marcet-Houben M."/>
            <person name="Nosek J."/>
            <person name="Gabaldon T."/>
        </authorList>
    </citation>
    <scope>NUCLEOTIDE SEQUENCE</scope>
    <source>
        <strain evidence="6">CBS2887</strain>
    </source>
</reference>
<protein>
    <recommendedName>
        <fullName evidence="5">SAM domain-containing protein</fullName>
    </recommendedName>
</protein>
<evidence type="ECO:0000313" key="7">
    <source>
        <dbReference type="Proteomes" id="UP000774326"/>
    </source>
</evidence>
<evidence type="ECO:0000256" key="3">
    <source>
        <dbReference type="ARBA" id="ARBA00022884"/>
    </source>
</evidence>
<dbReference type="PROSITE" id="PS50105">
    <property type="entry name" value="SAM_DOMAIN"/>
    <property type="match status" value="1"/>
</dbReference>
<feature type="region of interest" description="Disordered" evidence="4">
    <location>
        <begin position="293"/>
        <end position="337"/>
    </location>
</feature>
<dbReference type="GO" id="GO:0000932">
    <property type="term" value="C:P-body"/>
    <property type="evidence" value="ECO:0007669"/>
    <property type="project" value="TreeGrafter"/>
</dbReference>
<dbReference type="InterPro" id="IPR001660">
    <property type="entry name" value="SAM"/>
</dbReference>
<feature type="domain" description="SAM" evidence="5">
    <location>
        <begin position="480"/>
        <end position="541"/>
    </location>
</feature>
<gene>
    <name evidence="6" type="ORF">WICPIJ_009013</name>
</gene>
<dbReference type="Pfam" id="PF07647">
    <property type="entry name" value="SAM_2"/>
    <property type="match status" value="1"/>
</dbReference>
<evidence type="ECO:0000256" key="2">
    <source>
        <dbReference type="ARBA" id="ARBA00022490"/>
    </source>
</evidence>
<evidence type="ECO:0000256" key="4">
    <source>
        <dbReference type="SAM" id="MobiDB-lite"/>
    </source>
</evidence>
<dbReference type="PANTHER" id="PTHR12515">
    <property type="entry name" value="STERILE ALPHA MOTIF DOMAIN CONTAINING PROTEIN 4-RELATED"/>
    <property type="match status" value="1"/>
</dbReference>
<feature type="compositionally biased region" description="Polar residues" evidence="4">
    <location>
        <begin position="44"/>
        <end position="55"/>
    </location>
</feature>
<evidence type="ECO:0000256" key="1">
    <source>
        <dbReference type="ARBA" id="ARBA00004496"/>
    </source>
</evidence>
<dbReference type="Gene3D" id="1.10.150.50">
    <property type="entry name" value="Transcription Factor, Ets-1"/>
    <property type="match status" value="1"/>
</dbReference>
<comment type="caution">
    <text evidence="6">The sequence shown here is derived from an EMBL/GenBank/DDBJ whole genome shotgun (WGS) entry which is preliminary data.</text>
</comment>
<keyword evidence="3" id="KW-0694">RNA-binding</keyword>
<feature type="region of interest" description="Disordered" evidence="4">
    <location>
        <begin position="255"/>
        <end position="275"/>
    </location>
</feature>
<dbReference type="SUPFAM" id="SSF47769">
    <property type="entry name" value="SAM/Pointed domain"/>
    <property type="match status" value="1"/>
</dbReference>
<evidence type="ECO:0000313" key="6">
    <source>
        <dbReference type="EMBL" id="KAH3677261.1"/>
    </source>
</evidence>
<dbReference type="EMBL" id="JAEUBG010005177">
    <property type="protein sequence ID" value="KAH3677261.1"/>
    <property type="molecule type" value="Genomic_DNA"/>
</dbReference>
<feature type="region of interest" description="Disordered" evidence="4">
    <location>
        <begin position="28"/>
        <end position="55"/>
    </location>
</feature>
<reference evidence="6" key="2">
    <citation type="submission" date="2021-01" db="EMBL/GenBank/DDBJ databases">
        <authorList>
            <person name="Schikora-Tamarit M.A."/>
        </authorList>
    </citation>
    <scope>NUCLEOTIDE SEQUENCE</scope>
    <source>
        <strain evidence="6">CBS2887</strain>
    </source>
</reference>
<dbReference type="AlphaFoldDB" id="A0A9P8PS46"/>
<comment type="subcellular location">
    <subcellularLocation>
        <location evidence="1">Cytoplasm</location>
    </subcellularLocation>
</comment>
<feature type="compositionally biased region" description="Polar residues" evidence="4">
    <location>
        <begin position="405"/>
        <end position="414"/>
    </location>
</feature>
<sequence length="548" mass="59469">MSSNERTASVSQLIPDYHDIDLLTADNSGSTTSSNSITTSSSNVHSQKLFTPSARSGTLPSGVLLNSVASTGNSNQTMELDSILSGPNAGGATRYDMVSPILSSTMSDNYGNVFSNAGLGIQRPLSAQDVTIPMNSNNEALRSFSAQGGPATIERPLSSMEIDSNTFKNDVGNLINWINTLNSNQLRAMIDNLLPALSDEILNYTKSKLATFQFQNMHSPMVSSPNPMYQAMPSMNEPLNLDSVLNEANIHLPHQQEQPWSPPMHNLQRTLSPGGYSSFDRTALLQEASFNRPRSADPYSKLVNQQHQQQHQHTPSKTRLSQRYDGNGSGNSNQGTFDITNLAQQLTQAQINVNDYSNPNLLKLSALSTINSRAQLDSNKKRGTTPISSTATTTMPTIISPTSTQMSHSQSQIAHGSKQYYPYDQLPLNRVNSTNTQHSTPVHTPSKSTVSLSGAGGAANNNNSTPKSPAIDSTQLTSQALLQNIPLWLKTLRLHKYTPVLGDLNWKDLIKMTDEDLKEKGVSALGARGKLLKAFEVVKNAVEKGEIS</sequence>
<dbReference type="OrthoDB" id="2155283at2759"/>
<organism evidence="6 7">
    <name type="scientific">Wickerhamomyces pijperi</name>
    <name type="common">Yeast</name>
    <name type="synonym">Pichia pijperi</name>
    <dbReference type="NCBI Taxonomy" id="599730"/>
    <lineage>
        <taxon>Eukaryota</taxon>
        <taxon>Fungi</taxon>
        <taxon>Dikarya</taxon>
        <taxon>Ascomycota</taxon>
        <taxon>Saccharomycotina</taxon>
        <taxon>Saccharomycetes</taxon>
        <taxon>Phaffomycetales</taxon>
        <taxon>Wickerhamomycetaceae</taxon>
        <taxon>Wickerhamomyces</taxon>
    </lineage>
</organism>
<feature type="region of interest" description="Disordered" evidence="4">
    <location>
        <begin position="429"/>
        <end position="471"/>
    </location>
</feature>
<proteinExistence type="predicted"/>